<comment type="caution">
    <text evidence="1">The sequence shown here is derived from an EMBL/GenBank/DDBJ whole genome shotgun (WGS) entry which is preliminary data.</text>
</comment>
<keyword evidence="2" id="KW-1185">Reference proteome</keyword>
<sequence length="146" mass="17718">MAINIEYNEAHWRQSWKALTELEKTKLMILYPYPKIFADQVIHIKNDSAFLWVGDRTKGLKGKDLRNLEYSKSIRYFEDECNMDEEIEDRDEELIKRYKKKWPLNHRYYQVLRTRGFVKKDKRSLIPDQCCCTAIYRKHTIVLPKL</sequence>
<protein>
    <submittedName>
        <fullName evidence="1">Uncharacterized protein</fullName>
    </submittedName>
</protein>
<organism evidence="1 2">
    <name type="scientific">Catonella morbi ATCC 51271</name>
    <dbReference type="NCBI Taxonomy" id="592026"/>
    <lineage>
        <taxon>Bacteria</taxon>
        <taxon>Bacillati</taxon>
        <taxon>Bacillota</taxon>
        <taxon>Clostridia</taxon>
        <taxon>Lachnospirales</taxon>
        <taxon>Lachnospiraceae</taxon>
        <taxon>Catonella</taxon>
    </lineage>
</organism>
<accession>V2Y7H1</accession>
<dbReference type="AlphaFoldDB" id="V2Y7H1"/>
<proteinExistence type="predicted"/>
<name>V2Y7H1_9FIRM</name>
<dbReference type="HOGENOM" id="CLU_1774032_0_0_9"/>
<dbReference type="EMBL" id="ACIL03000009">
    <property type="protein sequence ID" value="ESL03606.1"/>
    <property type="molecule type" value="Genomic_DNA"/>
</dbReference>
<dbReference type="Proteomes" id="UP000018227">
    <property type="component" value="Unassembled WGS sequence"/>
</dbReference>
<evidence type="ECO:0000313" key="1">
    <source>
        <dbReference type="EMBL" id="ESL03606.1"/>
    </source>
</evidence>
<evidence type="ECO:0000313" key="2">
    <source>
        <dbReference type="Proteomes" id="UP000018227"/>
    </source>
</evidence>
<gene>
    <name evidence="1" type="ORF">GCWU0000282_001318</name>
</gene>
<reference evidence="1 2" key="1">
    <citation type="submission" date="2013-06" db="EMBL/GenBank/DDBJ databases">
        <authorList>
            <person name="Weinstock G."/>
            <person name="Sodergren E."/>
            <person name="Clifton S."/>
            <person name="Fulton L."/>
            <person name="Fulton B."/>
            <person name="Courtney L."/>
            <person name="Fronick C."/>
            <person name="Harrison M."/>
            <person name="Strong C."/>
            <person name="Farmer C."/>
            <person name="Delahaunty K."/>
            <person name="Markovic C."/>
            <person name="Hall O."/>
            <person name="Minx P."/>
            <person name="Tomlinson C."/>
            <person name="Mitreva M."/>
            <person name="Nelson J."/>
            <person name="Hou S."/>
            <person name="Wollam A."/>
            <person name="Pepin K.H."/>
            <person name="Johnson M."/>
            <person name="Bhonagiri V."/>
            <person name="Nash W.E."/>
            <person name="Warren W."/>
            <person name="Chinwalla A."/>
            <person name="Mardis E.R."/>
            <person name="Wilson R.K."/>
        </authorList>
    </citation>
    <scope>NUCLEOTIDE SEQUENCE [LARGE SCALE GENOMIC DNA]</scope>
    <source>
        <strain evidence="1 2">ATCC 51271</strain>
    </source>
</reference>
<dbReference type="STRING" id="592026.GCWU0000282_001318"/>